<feature type="region of interest" description="Disordered" evidence="1">
    <location>
        <begin position="71"/>
        <end position="94"/>
    </location>
</feature>
<keyword evidence="3" id="KW-1185">Reference proteome</keyword>
<feature type="compositionally biased region" description="Acidic residues" evidence="1">
    <location>
        <begin position="256"/>
        <end position="266"/>
    </location>
</feature>
<evidence type="ECO:0000256" key="1">
    <source>
        <dbReference type="SAM" id="MobiDB-lite"/>
    </source>
</evidence>
<gene>
    <name evidence="2" type="ORF">HOLleu_34011</name>
</gene>
<feature type="region of interest" description="Disordered" evidence="1">
    <location>
        <begin position="252"/>
        <end position="320"/>
    </location>
</feature>
<name>A0A9Q0YSL2_HOLLE</name>
<feature type="compositionally biased region" description="Acidic residues" evidence="1">
    <location>
        <begin position="211"/>
        <end position="220"/>
    </location>
</feature>
<dbReference type="EMBL" id="JAIZAY010000017">
    <property type="protein sequence ID" value="KAJ8026219.1"/>
    <property type="molecule type" value="Genomic_DNA"/>
</dbReference>
<feature type="region of interest" description="Disordered" evidence="1">
    <location>
        <begin position="184"/>
        <end position="239"/>
    </location>
</feature>
<protein>
    <submittedName>
        <fullName evidence="2">Uncharacterized protein</fullName>
    </submittedName>
</protein>
<evidence type="ECO:0000313" key="2">
    <source>
        <dbReference type="EMBL" id="KAJ8026219.1"/>
    </source>
</evidence>
<organism evidence="2 3">
    <name type="scientific">Holothuria leucospilota</name>
    <name type="common">Black long sea cucumber</name>
    <name type="synonym">Mertensiothuria leucospilota</name>
    <dbReference type="NCBI Taxonomy" id="206669"/>
    <lineage>
        <taxon>Eukaryota</taxon>
        <taxon>Metazoa</taxon>
        <taxon>Echinodermata</taxon>
        <taxon>Eleutherozoa</taxon>
        <taxon>Echinozoa</taxon>
        <taxon>Holothuroidea</taxon>
        <taxon>Aspidochirotacea</taxon>
        <taxon>Aspidochirotida</taxon>
        <taxon>Holothuriidae</taxon>
        <taxon>Holothuria</taxon>
    </lineage>
</organism>
<comment type="caution">
    <text evidence="2">The sequence shown here is derived from an EMBL/GenBank/DDBJ whole genome shotgun (WGS) entry which is preliminary data.</text>
</comment>
<dbReference type="OrthoDB" id="10470965at2759"/>
<accession>A0A9Q0YSL2</accession>
<dbReference type="Proteomes" id="UP001152320">
    <property type="component" value="Chromosome 17"/>
</dbReference>
<dbReference type="AlphaFoldDB" id="A0A9Q0YSL2"/>
<proteinExistence type="predicted"/>
<reference evidence="2" key="1">
    <citation type="submission" date="2021-10" db="EMBL/GenBank/DDBJ databases">
        <title>Tropical sea cucumber genome reveals ecological adaptation and Cuvierian tubules defense mechanism.</title>
        <authorList>
            <person name="Chen T."/>
        </authorList>
    </citation>
    <scope>NUCLEOTIDE SEQUENCE</scope>
    <source>
        <strain evidence="2">Nanhai2018</strain>
        <tissue evidence="2">Muscle</tissue>
    </source>
</reference>
<sequence>MDASQVPHLSAEEVLGSGVVQDATGIPSAESLPVVTETGDSHMSDPLTITKSIKVAANIEIPIHIPVAQPLNRVPSSRGGRRPRNVSPKQKMQPKVRETLRKIMPSPLPTVYIKTSKSLTDGQNIMENVMNDPTIQEMLKQNPGHTLTLVKLPDGQIPPIQLEGLPTSDAVLINNQPISVDLNQQVVTPVRLRGPGRPPGSKKRKRKKTEESDDEREGDEVAVQKVTRSGRVSKPPAFQGKYYVGLGGKSFKASEQEQEEEEEAAADENNQVNGVKQAGPVSVDPNLKPVKRGPGRPRKYPLPDTAPSLDTPRDPVSRSQLSRLAKQVSSWEFMLMRAFGQSQGNSSTSFYEELFKEFKTVLVNMRRLSGGVLQQIPESLATSEEDGAIRLSEFLSASLGQAKGLYKAENPSQEFLPKRVLNWLGSDAAVFPEKKDGGAVFTSTPLEILETGGREVSGKSLPQTVDALSAAPSHELSMEEPPVNLTPGELAGVPTLQDPTAAEPMVMTQVQGALVPQGSVIMEMEDGTFMAQTPDGATMEIQAPENMTLETLSELLDQATGVFESSSEVASDGTLMSTSEVLGEKQVIPEDAAIKEPEVLQPANLPRTIIGNLQVKRSIELSKSKTSKPTTVLLQTS</sequence>
<feature type="compositionally biased region" description="Basic residues" evidence="1">
    <location>
        <begin position="289"/>
        <end position="299"/>
    </location>
</feature>
<evidence type="ECO:0000313" key="3">
    <source>
        <dbReference type="Proteomes" id="UP001152320"/>
    </source>
</evidence>